<comment type="function">
    <text evidence="8">Catalyzes the conversion of lactate to pyruvate.</text>
</comment>
<dbReference type="Pfam" id="PF00056">
    <property type="entry name" value="Ldh_1_N"/>
    <property type="match status" value="1"/>
</dbReference>
<dbReference type="Pfam" id="PF02866">
    <property type="entry name" value="Ldh_1_C"/>
    <property type="match status" value="1"/>
</dbReference>
<feature type="modified residue" description="Phosphotyrosine" evidence="8">
    <location>
        <position position="222"/>
    </location>
</feature>
<dbReference type="AlphaFoldDB" id="A0A929MNF2"/>
<dbReference type="GO" id="GO:0006096">
    <property type="term" value="P:glycolytic process"/>
    <property type="evidence" value="ECO:0007669"/>
    <property type="project" value="UniProtKB-UniRule"/>
</dbReference>
<evidence type="ECO:0000256" key="3">
    <source>
        <dbReference type="ARBA" id="ARBA00012967"/>
    </source>
</evidence>
<evidence type="ECO:0000256" key="7">
    <source>
        <dbReference type="ARBA" id="ARBA00049258"/>
    </source>
</evidence>
<dbReference type="PROSITE" id="PS00064">
    <property type="entry name" value="L_LDH"/>
    <property type="match status" value="1"/>
</dbReference>
<feature type="domain" description="Lactate/malate dehydrogenase C-terminal" evidence="12">
    <location>
        <begin position="147"/>
        <end position="314"/>
    </location>
</feature>
<dbReference type="InterPro" id="IPR015955">
    <property type="entry name" value="Lactate_DH/Glyco_Ohase_4_C"/>
</dbReference>
<feature type="binding site" evidence="8">
    <location>
        <begin position="150"/>
        <end position="153"/>
    </location>
    <ligand>
        <name>substrate</name>
    </ligand>
</feature>
<name>A0A929MNF2_ABIDE</name>
<dbReference type="GO" id="GO:0004459">
    <property type="term" value="F:L-lactate dehydrogenase (NAD+) activity"/>
    <property type="evidence" value="ECO:0007669"/>
    <property type="project" value="UniProtKB-UniRule"/>
</dbReference>
<comment type="pathway">
    <text evidence="1 8">Fermentation; pyruvate fermentation to lactate; (S)-lactate from pyruvate: step 1/1.</text>
</comment>
<comment type="catalytic activity">
    <reaction evidence="7 8">
        <text>(S)-lactate + NAD(+) = pyruvate + NADH + H(+)</text>
        <dbReference type="Rhea" id="RHEA:23444"/>
        <dbReference type="ChEBI" id="CHEBI:15361"/>
        <dbReference type="ChEBI" id="CHEBI:15378"/>
        <dbReference type="ChEBI" id="CHEBI:16651"/>
        <dbReference type="ChEBI" id="CHEBI:57540"/>
        <dbReference type="ChEBI" id="CHEBI:57945"/>
        <dbReference type="EC" id="1.1.1.27"/>
    </reaction>
</comment>
<dbReference type="CDD" id="cd05291">
    <property type="entry name" value="HicDH_like"/>
    <property type="match status" value="1"/>
</dbReference>
<evidence type="ECO:0000256" key="8">
    <source>
        <dbReference type="HAMAP-Rule" id="MF_00488"/>
    </source>
</evidence>
<feature type="domain" description="Lactate/malate dehydrogenase N-terminal" evidence="11">
    <location>
        <begin position="7"/>
        <end position="144"/>
    </location>
</feature>
<comment type="similarity">
    <text evidence="2 8">Belongs to the LDH/MDH superfamily. LDH family.</text>
</comment>
<dbReference type="InterPro" id="IPR018177">
    <property type="entry name" value="L-lactate_DH_AS"/>
</dbReference>
<comment type="caution">
    <text evidence="13">The sequence shown here is derived from an EMBL/GenBank/DDBJ whole genome shotgun (WGS) entry which is preliminary data.</text>
</comment>
<evidence type="ECO:0000259" key="12">
    <source>
        <dbReference type="Pfam" id="PF02866"/>
    </source>
</evidence>
<dbReference type="PANTHER" id="PTHR43128:SF16">
    <property type="entry name" value="L-LACTATE DEHYDROGENASE"/>
    <property type="match status" value="1"/>
</dbReference>
<accession>A0A929MNF2</accession>
<feature type="binding site" evidence="8">
    <location>
        <position position="145"/>
    </location>
    <ligand>
        <name>NAD(+)</name>
        <dbReference type="ChEBI" id="CHEBI:57540"/>
    </ligand>
</feature>
<dbReference type="InterPro" id="IPR036291">
    <property type="entry name" value="NAD(P)-bd_dom_sf"/>
</dbReference>
<dbReference type="InterPro" id="IPR001557">
    <property type="entry name" value="L-lactate/malate_DH"/>
</dbReference>
<feature type="binding site" evidence="8">
    <location>
        <position position="90"/>
    </location>
    <ligand>
        <name>substrate</name>
    </ligand>
</feature>
<dbReference type="EMBL" id="JABZFV010000023">
    <property type="protein sequence ID" value="MBF0934437.1"/>
    <property type="molecule type" value="Genomic_DNA"/>
</dbReference>
<keyword evidence="8" id="KW-0021">Allosteric enzyme</keyword>
<organism evidence="13 14">
    <name type="scientific">Abiotrophia defectiva</name>
    <name type="common">Streptococcus defectivus</name>
    <dbReference type="NCBI Taxonomy" id="46125"/>
    <lineage>
        <taxon>Bacteria</taxon>
        <taxon>Bacillati</taxon>
        <taxon>Bacillota</taxon>
        <taxon>Bacilli</taxon>
        <taxon>Lactobacillales</taxon>
        <taxon>Aerococcaceae</taxon>
        <taxon>Abiotrophia</taxon>
    </lineage>
</organism>
<dbReference type="PANTHER" id="PTHR43128">
    <property type="entry name" value="L-2-HYDROXYCARBOXYLATE DEHYDROGENASE (NAD(P)(+))"/>
    <property type="match status" value="1"/>
</dbReference>
<feature type="binding site" evidence="8">
    <location>
        <begin position="120"/>
        <end position="122"/>
    </location>
    <ligand>
        <name>NAD(+)</name>
        <dbReference type="ChEBI" id="CHEBI:57540"/>
    </ligand>
</feature>
<feature type="binding site" evidence="8">
    <location>
        <position position="103"/>
    </location>
    <ligand>
        <name>NAD(+)</name>
        <dbReference type="ChEBI" id="CHEBI:57540"/>
    </ligand>
</feature>
<evidence type="ECO:0000259" key="11">
    <source>
        <dbReference type="Pfam" id="PF00056"/>
    </source>
</evidence>
<dbReference type="PIRSF" id="PIRSF000102">
    <property type="entry name" value="Lac_mal_DH"/>
    <property type="match status" value="1"/>
</dbReference>
<proteinExistence type="inferred from homology"/>
<dbReference type="FunFam" id="3.40.50.720:FF:000018">
    <property type="entry name" value="Malate dehydrogenase"/>
    <property type="match status" value="1"/>
</dbReference>
<comment type="subcellular location">
    <subcellularLocation>
        <location evidence="8">Cytoplasm</location>
    </subcellularLocation>
</comment>
<feature type="binding site" evidence="8 10">
    <location>
        <position position="37"/>
    </location>
    <ligand>
        <name>NAD(+)</name>
        <dbReference type="ChEBI" id="CHEBI:57540"/>
    </ligand>
</feature>
<feature type="binding site" evidence="8">
    <location>
        <position position="16"/>
    </location>
    <ligand>
        <name>NAD(+)</name>
        <dbReference type="ChEBI" id="CHEBI:57540"/>
    </ligand>
</feature>
<feature type="binding site" evidence="10">
    <location>
        <position position="97"/>
    </location>
    <ligand>
        <name>NAD(+)</name>
        <dbReference type="ChEBI" id="CHEBI:57540"/>
    </ligand>
</feature>
<feature type="active site" description="Proton acceptor" evidence="8 9">
    <location>
        <position position="177"/>
    </location>
</feature>
<feature type="binding site" evidence="8">
    <location>
        <begin position="81"/>
        <end position="82"/>
    </location>
    <ligand>
        <name>NAD(+)</name>
        <dbReference type="ChEBI" id="CHEBI:57540"/>
    </ligand>
</feature>
<dbReference type="Gene3D" id="3.40.50.720">
    <property type="entry name" value="NAD(P)-binding Rossmann-like Domain"/>
    <property type="match status" value="1"/>
</dbReference>
<keyword evidence="8" id="KW-0597">Phosphoprotein</keyword>
<dbReference type="SUPFAM" id="SSF56327">
    <property type="entry name" value="LDH C-terminal domain-like"/>
    <property type="match status" value="1"/>
</dbReference>
<evidence type="ECO:0000256" key="6">
    <source>
        <dbReference type="ARBA" id="ARBA00023027"/>
    </source>
</evidence>
<evidence type="ECO:0000313" key="14">
    <source>
        <dbReference type="Proteomes" id="UP000757900"/>
    </source>
</evidence>
<evidence type="ECO:0000256" key="1">
    <source>
        <dbReference type="ARBA" id="ARBA00004843"/>
    </source>
</evidence>
<gene>
    <name evidence="8" type="primary">ldh</name>
    <name evidence="13" type="ORF">HXK00_02190</name>
</gene>
<dbReference type="NCBIfam" id="TIGR01771">
    <property type="entry name" value="L-LDH-NAD"/>
    <property type="match status" value="1"/>
</dbReference>
<comment type="subunit">
    <text evidence="8">Homotetramer.</text>
</comment>
<evidence type="ECO:0000256" key="5">
    <source>
        <dbReference type="ARBA" id="ARBA00023002"/>
    </source>
</evidence>
<dbReference type="SUPFAM" id="SSF51735">
    <property type="entry name" value="NAD(P)-binding Rossmann-fold domains"/>
    <property type="match status" value="1"/>
</dbReference>
<dbReference type="Gene3D" id="3.90.110.10">
    <property type="entry name" value="Lactate dehydrogenase/glycoside hydrolase, family 4, C-terminal"/>
    <property type="match status" value="1"/>
</dbReference>
<feature type="binding site" evidence="8">
    <location>
        <position position="155"/>
    </location>
    <ligand>
        <name>beta-D-fructose 1,6-bisphosphate</name>
        <dbReference type="ChEBI" id="CHEBI:32966"/>
        <note>allosteric activator</note>
    </ligand>
</feature>
<feature type="binding site" evidence="8">
    <location>
        <begin position="122"/>
        <end position="125"/>
    </location>
    <ligand>
        <name>substrate</name>
    </ligand>
</feature>
<evidence type="ECO:0000256" key="2">
    <source>
        <dbReference type="ARBA" id="ARBA00006054"/>
    </source>
</evidence>
<feature type="binding site" evidence="8">
    <location>
        <position position="170"/>
    </location>
    <ligand>
        <name>beta-D-fructose 1,6-bisphosphate</name>
        <dbReference type="ChEBI" id="CHEBI:32966"/>
        <note>allosteric activator</note>
    </ligand>
</feature>
<dbReference type="NCBIfam" id="NF000824">
    <property type="entry name" value="PRK00066.1"/>
    <property type="match status" value="1"/>
</dbReference>
<keyword evidence="6 8" id="KW-0520">NAD</keyword>
<feature type="binding site" evidence="8">
    <location>
        <position position="67"/>
    </location>
    <ligand>
        <name>NAD(+)</name>
        <dbReference type="ChEBI" id="CHEBI:57540"/>
    </ligand>
</feature>
<dbReference type="PRINTS" id="PR00086">
    <property type="entry name" value="LLDHDRGNASE"/>
</dbReference>
<dbReference type="InterPro" id="IPR001236">
    <property type="entry name" value="Lactate/malate_DH_N"/>
</dbReference>
<evidence type="ECO:0000256" key="4">
    <source>
        <dbReference type="ARBA" id="ARBA00016495"/>
    </source>
</evidence>
<dbReference type="InterPro" id="IPR022383">
    <property type="entry name" value="Lactate/malate_DH_C"/>
</dbReference>
<dbReference type="HAMAP" id="MF_00488">
    <property type="entry name" value="Lactate_dehydrog"/>
    <property type="match status" value="1"/>
</dbReference>
<dbReference type="GO" id="GO:0005737">
    <property type="term" value="C:cytoplasm"/>
    <property type="evidence" value="ECO:0007669"/>
    <property type="project" value="UniProtKB-SubCell"/>
</dbReference>
<dbReference type="InterPro" id="IPR011304">
    <property type="entry name" value="L-lactate_DH"/>
</dbReference>
<feature type="binding site" evidence="8">
    <location>
        <position position="42"/>
    </location>
    <ligand>
        <name>NAD(+)</name>
        <dbReference type="ChEBI" id="CHEBI:57540"/>
    </ligand>
</feature>
<reference evidence="13" key="1">
    <citation type="submission" date="2020-04" db="EMBL/GenBank/DDBJ databases">
        <title>Deep metagenomics examines the oral microbiome during advanced dental caries in children, revealing novel taxa and co-occurrences with host molecules.</title>
        <authorList>
            <person name="Baker J.L."/>
            <person name="Morton J.T."/>
            <person name="Dinis M."/>
            <person name="Alvarez R."/>
            <person name="Tran N.C."/>
            <person name="Knight R."/>
            <person name="Edlund A."/>
        </authorList>
    </citation>
    <scope>NUCLEOTIDE SEQUENCE</scope>
    <source>
        <strain evidence="13">JCVI_23_bin.16</strain>
    </source>
</reference>
<dbReference type="RefSeq" id="WP_268443400.1">
    <property type="nucleotide sequence ID" value="NZ_CAJPUI010000008.1"/>
</dbReference>
<dbReference type="Proteomes" id="UP000757900">
    <property type="component" value="Unassembled WGS sequence"/>
</dbReference>
<sequence>MKQPKNKIILVGDGAVGSSFAFSLVNQNIGRELGIIDINKDKTVGDALDLSHALAFTSPKKIYSAEYSDCGDADIVVLTAGAAQKPGETRLDLVHKNLSIYKSVIKQIVDSGFNGIFLVAANPVDILTYATWKFSGFPKERVIGSGTTLDTARFRQEIAQLIGVDARNVHGYILGEHGDTEFPVWSHANVGGLTIYEWVKNHPDTDEQALVEMFFKVRDAAYEIISKKGATYYGIAVTLARICRAILDDEKAIFPLSVYLDGEYGQSDLYIGAPAILGREGVVSVIEIPLNDSELDKMNASASTLKAVTADGFARLEEN</sequence>
<keyword evidence="5 8" id="KW-0560">Oxidoreductase</keyword>
<dbReference type="GO" id="GO:0006089">
    <property type="term" value="P:lactate metabolic process"/>
    <property type="evidence" value="ECO:0007669"/>
    <property type="project" value="TreeGrafter"/>
</dbReference>
<feature type="binding site" evidence="8">
    <location>
        <position position="84"/>
    </location>
    <ligand>
        <name>substrate</name>
    </ligand>
</feature>
<dbReference type="EC" id="1.1.1.27" evidence="3 8"/>
<evidence type="ECO:0000313" key="13">
    <source>
        <dbReference type="EMBL" id="MBF0934437.1"/>
    </source>
</evidence>
<comment type="activity regulation">
    <text evidence="8">Allosterically activated by fructose 1,6-bisphosphate (FBP).</text>
</comment>
<evidence type="ECO:0000256" key="10">
    <source>
        <dbReference type="PIRSR" id="PIRSR000102-3"/>
    </source>
</evidence>
<protein>
    <recommendedName>
        <fullName evidence="4 8">L-lactate dehydrogenase</fullName>
        <shortName evidence="8">L-LDH</shortName>
        <ecNumber evidence="3 8">1.1.1.27</ecNumber>
    </recommendedName>
</protein>
<feature type="binding site" evidence="10">
    <location>
        <begin position="12"/>
        <end position="17"/>
    </location>
    <ligand>
        <name>NAD(+)</name>
        <dbReference type="ChEBI" id="CHEBI:57540"/>
    </ligand>
</feature>
<feature type="binding site" evidence="8">
    <location>
        <position position="231"/>
    </location>
    <ligand>
        <name>substrate</name>
    </ligand>
</feature>
<evidence type="ECO:0000256" key="9">
    <source>
        <dbReference type="PIRSR" id="PIRSR000102-1"/>
    </source>
</evidence>
<keyword evidence="8" id="KW-0963">Cytoplasm</keyword>